<protein>
    <submittedName>
        <fullName evidence="5">AraC-type DNA-binding protein</fullName>
    </submittedName>
</protein>
<dbReference type="SMART" id="SM00342">
    <property type="entry name" value="HTH_ARAC"/>
    <property type="match status" value="1"/>
</dbReference>
<dbReference type="InterPro" id="IPR003313">
    <property type="entry name" value="AraC-bd"/>
</dbReference>
<evidence type="ECO:0000256" key="2">
    <source>
        <dbReference type="ARBA" id="ARBA00023125"/>
    </source>
</evidence>
<dbReference type="InterPro" id="IPR037923">
    <property type="entry name" value="HTH-like"/>
</dbReference>
<evidence type="ECO:0000256" key="1">
    <source>
        <dbReference type="ARBA" id="ARBA00023015"/>
    </source>
</evidence>
<keyword evidence="2 5" id="KW-0238">DNA-binding</keyword>
<dbReference type="SUPFAM" id="SSF51215">
    <property type="entry name" value="Regulatory protein AraC"/>
    <property type="match status" value="1"/>
</dbReference>
<evidence type="ECO:0000256" key="3">
    <source>
        <dbReference type="ARBA" id="ARBA00023163"/>
    </source>
</evidence>
<dbReference type="RefSeq" id="WP_089331281.1">
    <property type="nucleotide sequence ID" value="NZ_FZNS01000001.1"/>
</dbReference>
<gene>
    <name evidence="5" type="ORF">SAMN06269173_10169</name>
</gene>
<dbReference type="SUPFAM" id="SSF46689">
    <property type="entry name" value="Homeodomain-like"/>
    <property type="match status" value="1"/>
</dbReference>
<evidence type="ECO:0000313" key="6">
    <source>
        <dbReference type="Proteomes" id="UP000198310"/>
    </source>
</evidence>
<sequence length="289" mass="32464">MSTLIPTYRLQYFARPDEDTADVFFLDEHTHTGGPPLGVPYRGNYYKIGICLRGTAELKANLETYAIGPGSLMLITPHIIKEWTSFSADHDSLSVFFTPEFITTRNHIPIDHFQFLENATRHVLPLTVIEAASITASLRLLQQKFQAPAAYRNQVIKSLINSLLFEVVGLYNQQQAALQTTQTRSQLLTAEFKHLVNAHSTAERSVKFYADHLCITPKHLTETVKQTTGKTAGEWIEEAVMLEAKALLQNRQLTVAQVADLLHFADHSAFSRFFRNSLGLSPTAYKQAS</sequence>
<dbReference type="AlphaFoldDB" id="A0A238V3X2"/>
<dbReference type="PANTHER" id="PTHR43280">
    <property type="entry name" value="ARAC-FAMILY TRANSCRIPTIONAL REGULATOR"/>
    <property type="match status" value="1"/>
</dbReference>
<evidence type="ECO:0000259" key="4">
    <source>
        <dbReference type="PROSITE" id="PS01124"/>
    </source>
</evidence>
<accession>A0A238V3X2</accession>
<dbReference type="Pfam" id="PF02311">
    <property type="entry name" value="AraC_binding"/>
    <property type="match status" value="1"/>
</dbReference>
<dbReference type="Gene3D" id="1.10.10.60">
    <property type="entry name" value="Homeodomain-like"/>
    <property type="match status" value="1"/>
</dbReference>
<keyword evidence="6" id="KW-1185">Reference proteome</keyword>
<organism evidence="5 6">
    <name type="scientific">Hymenobacter mucosus</name>
    <dbReference type="NCBI Taxonomy" id="1411120"/>
    <lineage>
        <taxon>Bacteria</taxon>
        <taxon>Pseudomonadati</taxon>
        <taxon>Bacteroidota</taxon>
        <taxon>Cytophagia</taxon>
        <taxon>Cytophagales</taxon>
        <taxon>Hymenobacteraceae</taxon>
        <taxon>Hymenobacter</taxon>
    </lineage>
</organism>
<evidence type="ECO:0000313" key="5">
    <source>
        <dbReference type="EMBL" id="SNR28928.1"/>
    </source>
</evidence>
<dbReference type="GO" id="GO:0043565">
    <property type="term" value="F:sequence-specific DNA binding"/>
    <property type="evidence" value="ECO:0007669"/>
    <property type="project" value="InterPro"/>
</dbReference>
<proteinExistence type="predicted"/>
<dbReference type="PANTHER" id="PTHR43280:SF32">
    <property type="entry name" value="TRANSCRIPTIONAL REGULATORY PROTEIN"/>
    <property type="match status" value="1"/>
</dbReference>
<keyword evidence="3" id="KW-0804">Transcription</keyword>
<dbReference type="Pfam" id="PF12833">
    <property type="entry name" value="HTH_18"/>
    <property type="match status" value="1"/>
</dbReference>
<feature type="domain" description="HTH araC/xylS-type" evidence="4">
    <location>
        <begin position="190"/>
        <end position="288"/>
    </location>
</feature>
<name>A0A238V3X2_9BACT</name>
<dbReference type="InterPro" id="IPR018060">
    <property type="entry name" value="HTH_AraC"/>
</dbReference>
<dbReference type="EMBL" id="FZNS01000001">
    <property type="protein sequence ID" value="SNR28928.1"/>
    <property type="molecule type" value="Genomic_DNA"/>
</dbReference>
<dbReference type="InterPro" id="IPR009057">
    <property type="entry name" value="Homeodomain-like_sf"/>
</dbReference>
<dbReference type="GO" id="GO:0003700">
    <property type="term" value="F:DNA-binding transcription factor activity"/>
    <property type="evidence" value="ECO:0007669"/>
    <property type="project" value="InterPro"/>
</dbReference>
<dbReference type="PROSITE" id="PS01124">
    <property type="entry name" value="HTH_ARAC_FAMILY_2"/>
    <property type="match status" value="1"/>
</dbReference>
<dbReference type="Proteomes" id="UP000198310">
    <property type="component" value="Unassembled WGS sequence"/>
</dbReference>
<keyword evidence="1" id="KW-0805">Transcription regulation</keyword>
<reference evidence="6" key="1">
    <citation type="submission" date="2017-06" db="EMBL/GenBank/DDBJ databases">
        <authorList>
            <person name="Varghese N."/>
            <person name="Submissions S."/>
        </authorList>
    </citation>
    <scope>NUCLEOTIDE SEQUENCE [LARGE SCALE GENOMIC DNA]</scope>
    <source>
        <strain evidence="6">DSM 28041</strain>
    </source>
</reference>